<sequence length="676" mass="72388">MNAKFPPVTVDDHRKTAIGSVASTLPELVNANVAANLRLSDLGTAMNSAEVKEKLGISDLTLHGDRQILFADVSVDRTFTASDFPDLDATTVQILTKMSPQIKGTVSIGLGVTSAVTTKTREKLEIDFRLLPLFRSLHVDKVVLADKVDLAKAAEVIASLLNRYADNVSGALSEQEFTKISVPAELSSIGETNASFSLTDDNGTAKLDVSTKPITPPVFLRSVAFLVDAEGFSVLADLAPTGTETATPSAGGNMDYPEIRKRFADILVANFGLPDPFSQNWIAVSKALVATIVNSAADQAKPCFDLQASLAEQTFSQKIEIPDETTINCTPTMDCTPTRDCTPIRDCTPTENCEQTTDCNQTENCEQNRSCRKCVFGICGNDPVCETEKAIAKGKCEAAKATRKGQCEATKVASKGTCEAGKEARRVDCERLKTSEKAACETQKTSEKALCESEKTGKKIACETGKEALKRVSRLGNLANLDGKFRASGRLDFCVTHLQLSPTMEQLEASFDVKGYGAADASLKYVPLDIAGHIVCVADWTEDKHITVALPRQELKVSSTVTVDTSGKTATLKAHIKTSDLTVQLRPGPAELIQKSYNMRLSCPAVGWLVNDATLDISKSLPEMRGDLELPGQERDLNAGLGKPEIAVNNYGISGAASYSVNAKALIITGTLAPPP</sequence>
<dbReference type="EMBL" id="SIOP01000001">
    <property type="protein sequence ID" value="TAY50940.1"/>
    <property type="molecule type" value="Genomic_DNA"/>
</dbReference>
<evidence type="ECO:0000313" key="1">
    <source>
        <dbReference type="EMBL" id="TAY50940.1"/>
    </source>
</evidence>
<comment type="caution">
    <text evidence="1">The sequence shown here is derived from an EMBL/GenBank/DDBJ whole genome shotgun (WGS) entry which is preliminary data.</text>
</comment>
<dbReference type="RefSeq" id="WP_130715828.1">
    <property type="nucleotide sequence ID" value="NZ_SIOP01000001.1"/>
</dbReference>
<dbReference type="Proteomes" id="UP000292974">
    <property type="component" value="Unassembled WGS sequence"/>
</dbReference>
<name>A0A7M3DQN4_RHILE</name>
<evidence type="ECO:0000313" key="2">
    <source>
        <dbReference type="Proteomes" id="UP000292974"/>
    </source>
</evidence>
<gene>
    <name evidence="1" type="ORF">ELH90_04070</name>
</gene>
<dbReference type="AlphaFoldDB" id="A0A7M3DQN4"/>
<accession>A0A7M3DQN4</accession>
<protein>
    <submittedName>
        <fullName evidence="1">Uncharacterized protein</fullName>
    </submittedName>
</protein>
<organism evidence="1 2">
    <name type="scientific">Rhizobium leguminosarum</name>
    <dbReference type="NCBI Taxonomy" id="384"/>
    <lineage>
        <taxon>Bacteria</taxon>
        <taxon>Pseudomonadati</taxon>
        <taxon>Pseudomonadota</taxon>
        <taxon>Alphaproteobacteria</taxon>
        <taxon>Hyphomicrobiales</taxon>
        <taxon>Rhizobiaceae</taxon>
        <taxon>Rhizobium/Agrobacterium group</taxon>
        <taxon>Rhizobium</taxon>
    </lineage>
</organism>
<reference evidence="1 2" key="1">
    <citation type="submission" date="2019-02" db="EMBL/GenBank/DDBJ databases">
        <title>The genomic architecture of introgression among sibling species of bacteria.</title>
        <authorList>
            <person name="Cavassim M.I.A."/>
            <person name="Moeskjaer S."/>
            <person name="Moslemi C."/>
            <person name="Fields B."/>
            <person name="Bachmann A."/>
            <person name="Vilhjalmsson B."/>
            <person name="Schierup M.H."/>
            <person name="Young J.P.W."/>
            <person name="Andersen S.U."/>
        </authorList>
    </citation>
    <scope>NUCLEOTIDE SEQUENCE [LARGE SCALE GENOMIC DNA]</scope>
    <source>
        <strain evidence="1 2">SM135B</strain>
    </source>
</reference>
<proteinExistence type="predicted"/>